<name>A0A4P9K5S8_9GAMM</name>
<dbReference type="InterPro" id="IPR000160">
    <property type="entry name" value="GGDEF_dom"/>
</dbReference>
<dbReference type="OrthoDB" id="5620448at2"/>
<comment type="cofactor">
    <cofactor evidence="1">
        <name>Mg(2+)</name>
        <dbReference type="ChEBI" id="CHEBI:18420"/>
    </cofactor>
</comment>
<accession>A0A4P9K5S8</accession>
<feature type="domain" description="GGDEF" evidence="5">
    <location>
        <begin position="249"/>
        <end position="381"/>
    </location>
</feature>
<organism evidence="6 7">
    <name type="scientific">Thiomicrorhabdus sediminis</name>
    <dbReference type="NCBI Taxonomy" id="2580412"/>
    <lineage>
        <taxon>Bacteria</taxon>
        <taxon>Pseudomonadati</taxon>
        <taxon>Pseudomonadota</taxon>
        <taxon>Gammaproteobacteria</taxon>
        <taxon>Thiotrichales</taxon>
        <taxon>Piscirickettsiaceae</taxon>
        <taxon>Thiomicrorhabdus</taxon>
    </lineage>
</organism>
<dbReference type="Pfam" id="PF00990">
    <property type="entry name" value="GGDEF"/>
    <property type="match status" value="1"/>
</dbReference>
<dbReference type="Proteomes" id="UP000304864">
    <property type="component" value="Chromosome"/>
</dbReference>
<keyword evidence="4" id="KW-1133">Transmembrane helix</keyword>
<feature type="transmembrane region" description="Helical" evidence="4">
    <location>
        <begin position="48"/>
        <end position="65"/>
    </location>
</feature>
<dbReference type="EMBL" id="CP040602">
    <property type="protein sequence ID" value="QCU90342.1"/>
    <property type="molecule type" value="Genomic_DNA"/>
</dbReference>
<gene>
    <name evidence="6" type="ORF">FE785_06715</name>
</gene>
<keyword evidence="7" id="KW-1185">Reference proteome</keyword>
<evidence type="ECO:0000256" key="4">
    <source>
        <dbReference type="SAM" id="Phobius"/>
    </source>
</evidence>
<dbReference type="GO" id="GO:0052621">
    <property type="term" value="F:diguanylate cyclase activity"/>
    <property type="evidence" value="ECO:0007669"/>
    <property type="project" value="UniProtKB-EC"/>
</dbReference>
<feature type="transmembrane region" description="Helical" evidence="4">
    <location>
        <begin position="154"/>
        <end position="177"/>
    </location>
</feature>
<evidence type="ECO:0000313" key="7">
    <source>
        <dbReference type="Proteomes" id="UP000304864"/>
    </source>
</evidence>
<sequence length="384" mass="43670">MIEIGYSTYKVALFSLMILFIFSILLITKQLRTSTFPVEIPSLNTFRIYHLVGLLAWTGTFFNEMDIYRVGIDWTGTGYILTTLLLLLVAIDDVQSKWIQRLIIAAHIAFTAFIFTNDDLFLAVETLSWFGLIVYTVIMFYFIKKAVKFRNKGYLMCAFGPFLIAMMTPFQLHALYIQHDVYLSYQLGVILLPVAFILVGLGFVTTILINEHQLLQSMAFKDPLTDMLNRRGLNHSLVYISEINKRKNTPISIILIDIDEFKKINDNHGHSGGDAALQQVAAMLLETARNSDLFCRLGGDEFILIMPETDSESAKMVAERMQDKVAQTAIEVFNKEFNVTLSMGITTKYGEIELDQLIHQADIALYQSKRTGRNRISVSEHANN</sequence>
<protein>
    <recommendedName>
        <fullName evidence="2">diguanylate cyclase</fullName>
        <ecNumber evidence="2">2.7.7.65</ecNumber>
    </recommendedName>
</protein>
<dbReference type="InterPro" id="IPR043128">
    <property type="entry name" value="Rev_trsase/Diguanyl_cyclase"/>
</dbReference>
<dbReference type="Gene3D" id="3.30.70.270">
    <property type="match status" value="1"/>
</dbReference>
<dbReference type="SUPFAM" id="SSF55073">
    <property type="entry name" value="Nucleotide cyclase"/>
    <property type="match status" value="1"/>
</dbReference>
<dbReference type="EC" id="2.7.7.65" evidence="2"/>
<feature type="transmembrane region" description="Helical" evidence="4">
    <location>
        <begin position="71"/>
        <end position="91"/>
    </location>
</feature>
<evidence type="ECO:0000256" key="1">
    <source>
        <dbReference type="ARBA" id="ARBA00001946"/>
    </source>
</evidence>
<dbReference type="PANTHER" id="PTHR45138:SF9">
    <property type="entry name" value="DIGUANYLATE CYCLASE DGCM-RELATED"/>
    <property type="match status" value="1"/>
</dbReference>
<keyword evidence="4" id="KW-0472">Membrane</keyword>
<dbReference type="InterPro" id="IPR029787">
    <property type="entry name" value="Nucleotide_cyclase"/>
</dbReference>
<dbReference type="InterPro" id="IPR050469">
    <property type="entry name" value="Diguanylate_Cyclase"/>
</dbReference>
<dbReference type="FunFam" id="3.30.70.270:FF:000001">
    <property type="entry name" value="Diguanylate cyclase domain protein"/>
    <property type="match status" value="1"/>
</dbReference>
<evidence type="ECO:0000259" key="5">
    <source>
        <dbReference type="PROSITE" id="PS50887"/>
    </source>
</evidence>
<evidence type="ECO:0000313" key="6">
    <source>
        <dbReference type="EMBL" id="QCU90342.1"/>
    </source>
</evidence>
<dbReference type="KEGG" id="thig:FE785_06715"/>
<feature type="transmembrane region" description="Helical" evidence="4">
    <location>
        <begin position="183"/>
        <end position="209"/>
    </location>
</feature>
<dbReference type="AlphaFoldDB" id="A0A4P9K5S8"/>
<dbReference type="PANTHER" id="PTHR45138">
    <property type="entry name" value="REGULATORY COMPONENTS OF SENSORY TRANSDUCTION SYSTEM"/>
    <property type="match status" value="1"/>
</dbReference>
<comment type="catalytic activity">
    <reaction evidence="3">
        <text>2 GTP = 3',3'-c-di-GMP + 2 diphosphate</text>
        <dbReference type="Rhea" id="RHEA:24898"/>
        <dbReference type="ChEBI" id="CHEBI:33019"/>
        <dbReference type="ChEBI" id="CHEBI:37565"/>
        <dbReference type="ChEBI" id="CHEBI:58805"/>
        <dbReference type="EC" id="2.7.7.65"/>
    </reaction>
</comment>
<feature type="transmembrane region" description="Helical" evidence="4">
    <location>
        <begin position="6"/>
        <end position="27"/>
    </location>
</feature>
<evidence type="ECO:0000256" key="2">
    <source>
        <dbReference type="ARBA" id="ARBA00012528"/>
    </source>
</evidence>
<reference evidence="6 7" key="1">
    <citation type="submission" date="2019-05" db="EMBL/GenBank/DDBJ databases">
        <title>Thiomicrorhabdus sediminis sp. nov, a novel sulfur-oxidizing bacterium isolated from coastal sediment.</title>
        <authorList>
            <person name="Liu X."/>
        </authorList>
    </citation>
    <scope>NUCLEOTIDE SEQUENCE [LARGE SCALE GENOMIC DNA]</scope>
    <source>
        <strain evidence="6 7">G1</strain>
    </source>
</reference>
<feature type="transmembrane region" description="Helical" evidence="4">
    <location>
        <begin position="98"/>
        <end position="115"/>
    </location>
</feature>
<dbReference type="NCBIfam" id="TIGR00254">
    <property type="entry name" value="GGDEF"/>
    <property type="match status" value="1"/>
</dbReference>
<dbReference type="CDD" id="cd01949">
    <property type="entry name" value="GGDEF"/>
    <property type="match status" value="1"/>
</dbReference>
<dbReference type="SMART" id="SM00267">
    <property type="entry name" value="GGDEF"/>
    <property type="match status" value="1"/>
</dbReference>
<dbReference type="PROSITE" id="PS50887">
    <property type="entry name" value="GGDEF"/>
    <property type="match status" value="1"/>
</dbReference>
<dbReference type="RefSeq" id="WP_138565017.1">
    <property type="nucleotide sequence ID" value="NZ_CP040602.1"/>
</dbReference>
<feature type="transmembrane region" description="Helical" evidence="4">
    <location>
        <begin position="121"/>
        <end position="142"/>
    </location>
</feature>
<evidence type="ECO:0000256" key="3">
    <source>
        <dbReference type="ARBA" id="ARBA00034247"/>
    </source>
</evidence>
<keyword evidence="4" id="KW-0812">Transmembrane</keyword>
<proteinExistence type="predicted"/>